<dbReference type="PROSITE" id="PS50222">
    <property type="entry name" value="EF_HAND_2"/>
    <property type="match status" value="5"/>
</dbReference>
<dbReference type="AlphaFoldDB" id="A0AA85ELL3"/>
<organism evidence="5 6">
    <name type="scientific">Schistosoma rodhaini</name>
    <dbReference type="NCBI Taxonomy" id="6188"/>
    <lineage>
        <taxon>Eukaryota</taxon>
        <taxon>Metazoa</taxon>
        <taxon>Spiralia</taxon>
        <taxon>Lophotrochozoa</taxon>
        <taxon>Platyhelminthes</taxon>
        <taxon>Trematoda</taxon>
        <taxon>Digenea</taxon>
        <taxon>Strigeidida</taxon>
        <taxon>Schistosomatoidea</taxon>
        <taxon>Schistosomatidae</taxon>
        <taxon>Schistosoma</taxon>
    </lineage>
</organism>
<keyword evidence="2" id="KW-0677">Repeat</keyword>
<dbReference type="Gene3D" id="1.10.238.10">
    <property type="entry name" value="EF-hand"/>
    <property type="match status" value="3"/>
</dbReference>
<keyword evidence="1" id="KW-0479">Metal-binding</keyword>
<evidence type="ECO:0000313" key="5">
    <source>
        <dbReference type="Proteomes" id="UP000050792"/>
    </source>
</evidence>
<dbReference type="WBParaSite" id="SRDH1_13860.1">
    <property type="protein sequence ID" value="SRDH1_13860.1"/>
    <property type="gene ID" value="SRDH1_13860"/>
</dbReference>
<name>A0AA85ELL3_9TREM</name>
<evidence type="ECO:0000256" key="3">
    <source>
        <dbReference type="ARBA" id="ARBA00022837"/>
    </source>
</evidence>
<feature type="domain" description="EF-hand" evidence="4">
    <location>
        <begin position="41"/>
        <end position="74"/>
    </location>
</feature>
<evidence type="ECO:0000313" key="6">
    <source>
        <dbReference type="WBParaSite" id="SRDH1_13860.1"/>
    </source>
</evidence>
<feature type="domain" description="EF-hand" evidence="4">
    <location>
        <begin position="142"/>
        <end position="177"/>
    </location>
</feature>
<evidence type="ECO:0000259" key="4">
    <source>
        <dbReference type="PROSITE" id="PS50222"/>
    </source>
</evidence>
<dbReference type="Pfam" id="PF13405">
    <property type="entry name" value="EF-hand_6"/>
    <property type="match status" value="1"/>
</dbReference>
<dbReference type="SMART" id="SM00054">
    <property type="entry name" value="EFh"/>
    <property type="match status" value="5"/>
</dbReference>
<keyword evidence="3" id="KW-0106">Calcium</keyword>
<dbReference type="PANTHER" id="PTHR10891">
    <property type="entry name" value="EF-HAND CALCIUM-BINDING DOMAIN CONTAINING PROTEIN"/>
    <property type="match status" value="1"/>
</dbReference>
<protein>
    <recommendedName>
        <fullName evidence="4">EF-hand domain-containing protein</fullName>
    </recommendedName>
</protein>
<proteinExistence type="predicted"/>
<dbReference type="SUPFAM" id="SSF47473">
    <property type="entry name" value="EF-hand"/>
    <property type="match status" value="2"/>
</dbReference>
<reference evidence="5" key="1">
    <citation type="submission" date="2022-06" db="EMBL/GenBank/DDBJ databases">
        <authorList>
            <person name="Berger JAMES D."/>
            <person name="Berger JAMES D."/>
        </authorList>
    </citation>
    <scope>NUCLEOTIDE SEQUENCE [LARGE SCALE GENOMIC DNA]</scope>
</reference>
<feature type="domain" description="EF-hand" evidence="4">
    <location>
        <begin position="76"/>
        <end position="108"/>
    </location>
</feature>
<dbReference type="InterPro" id="IPR011992">
    <property type="entry name" value="EF-hand-dom_pair"/>
</dbReference>
<dbReference type="Pfam" id="PF13499">
    <property type="entry name" value="EF-hand_7"/>
    <property type="match status" value="2"/>
</dbReference>
<accession>A0AA85ELL3</accession>
<dbReference type="PROSITE" id="PS00018">
    <property type="entry name" value="EF_HAND_1"/>
    <property type="match status" value="5"/>
</dbReference>
<keyword evidence="5" id="KW-1185">Reference proteome</keyword>
<feature type="domain" description="EF-hand" evidence="4">
    <location>
        <begin position="178"/>
        <end position="210"/>
    </location>
</feature>
<dbReference type="GO" id="GO:0005509">
    <property type="term" value="F:calcium ion binding"/>
    <property type="evidence" value="ECO:0007669"/>
    <property type="project" value="InterPro"/>
</dbReference>
<reference evidence="6" key="2">
    <citation type="submission" date="2023-11" db="UniProtKB">
        <authorList>
            <consortium name="WormBaseParasite"/>
        </authorList>
    </citation>
    <scope>IDENTIFICATION</scope>
</reference>
<dbReference type="Proteomes" id="UP000050792">
    <property type="component" value="Unassembled WGS sequence"/>
</dbReference>
<dbReference type="InterPro" id="IPR039647">
    <property type="entry name" value="EF_hand_pair_protein_CML-like"/>
</dbReference>
<evidence type="ECO:0000256" key="2">
    <source>
        <dbReference type="ARBA" id="ARBA00022737"/>
    </source>
</evidence>
<feature type="domain" description="EF-hand" evidence="4">
    <location>
        <begin position="5"/>
        <end position="40"/>
    </location>
</feature>
<dbReference type="InterPro" id="IPR018247">
    <property type="entry name" value="EF_Hand_1_Ca_BS"/>
</dbReference>
<sequence length="210" mass="23815">MPRCLNSEELMEVFNELDNNGDGVVSRQELTTCLVKAGISMAKIEQVMNQLDLNRDGYITLDEFRTALGLNKEPAAEWRRLFIQIDHDRSGEIDVNELKSLFDETGMTVSRTVLEEWIRENDIDEEENNLYKLKRSSINTMSNKEALIRLFHKLDESGDGIISCDELYSGLSKAGVSPTIIQKLMDRLDLNGDGKVTFSEYETAVGINNE</sequence>
<dbReference type="InterPro" id="IPR002048">
    <property type="entry name" value="EF_hand_dom"/>
</dbReference>
<evidence type="ECO:0000256" key="1">
    <source>
        <dbReference type="ARBA" id="ARBA00022723"/>
    </source>
</evidence>